<dbReference type="GO" id="GO:0005576">
    <property type="term" value="C:extracellular region"/>
    <property type="evidence" value="ECO:0007669"/>
    <property type="project" value="UniProtKB-SubCell"/>
</dbReference>
<evidence type="ECO:0000256" key="4">
    <source>
        <dbReference type="ARBA" id="ARBA00022729"/>
    </source>
</evidence>
<dbReference type="AlphaFoldDB" id="A0A9J7LLJ5"/>
<reference evidence="7" key="1">
    <citation type="journal article" date="2020" name="Nat. Ecol. Evol.">
        <title>Deeply conserved synteny resolves early events in vertebrate evolution.</title>
        <authorList>
            <person name="Simakov O."/>
            <person name="Marletaz F."/>
            <person name="Yue J.X."/>
            <person name="O'Connell B."/>
            <person name="Jenkins J."/>
            <person name="Brandt A."/>
            <person name="Calef R."/>
            <person name="Tung C.H."/>
            <person name="Huang T.K."/>
            <person name="Schmutz J."/>
            <person name="Satoh N."/>
            <person name="Yu J.K."/>
            <person name="Putnam N.H."/>
            <person name="Green R.E."/>
            <person name="Rokhsar D.S."/>
        </authorList>
    </citation>
    <scope>NUCLEOTIDE SEQUENCE [LARGE SCALE GENOMIC DNA]</scope>
    <source>
        <strain evidence="7">S238N-H82</strain>
    </source>
</reference>
<name>A0A9J7LLJ5_BRAFL</name>
<reference evidence="8" key="2">
    <citation type="submission" date="2025-08" db="UniProtKB">
        <authorList>
            <consortium name="RefSeq"/>
        </authorList>
    </citation>
    <scope>IDENTIFICATION</scope>
    <source>
        <strain evidence="8">S238N-H82</strain>
        <tissue evidence="8">Testes</tissue>
    </source>
</reference>
<evidence type="ECO:0000313" key="7">
    <source>
        <dbReference type="Proteomes" id="UP000001554"/>
    </source>
</evidence>
<dbReference type="RefSeq" id="XP_035685136.1">
    <property type="nucleotide sequence ID" value="XM_035829243.1"/>
</dbReference>
<dbReference type="Pfam" id="PF12260">
    <property type="entry name" value="PIP49_C"/>
    <property type="match status" value="1"/>
</dbReference>
<sequence>MVARRMVRKCCLPLLVLVSAGLAVLYIYLVQVQGSPWVSLSQSQAGDKQKKDEYIVWRGEEQKVEVQQKQEEKKHPAEEAKEKPRQNQSAVTERKPKGVPRSLLRNAACPACLGDNLCEEFEDGMIDLGSEVTIGKVKAYTGTWDKVEVMVTQCASEERLERFEEFVCRNLSESATSCDPGKVLLQEDLKERLQPAHLKKSLREVFHPNAMSSLQATTCMSKPFLKLLQKTFDDNGNKRLNRLEQAHLYSALHTCPHLALLKAIPRKKLPVPAFLGACGNLVATETAGKPLSMYLEVKGPWQVRANLSLQLLQMLDDFQNKDPDWLLMFVEVNIENFSVSSDGRLILADLGNMTIINKHDLDKNSTRKRSSVCNEACFKRFARNLSHRPETSCRQAGRYSQLMYARACQRILGCWQTERSGQGRVALSSSKDAACAYGRGLLFGPPREAKQELEDLLTECVEETKPGGRITALKQIQVLLAA</sequence>
<keyword evidence="3" id="KW-0964">Secreted</keyword>
<gene>
    <name evidence="8" type="primary">LOC118421739</name>
</gene>
<dbReference type="OrthoDB" id="10035316at2759"/>
<dbReference type="PANTHER" id="PTHR32073:SF10">
    <property type="entry name" value="FAM69 PROTEIN-KINASE DOMAIN-CONTAINING PROTEIN"/>
    <property type="match status" value="1"/>
</dbReference>
<keyword evidence="7" id="KW-1185">Reference proteome</keyword>
<comment type="subcellular location">
    <subcellularLocation>
        <location evidence="1">Secreted</location>
    </subcellularLocation>
</comment>
<proteinExistence type="inferred from homology"/>
<dbReference type="PANTHER" id="PTHR32073">
    <property type="entry name" value="GH11358P"/>
    <property type="match status" value="1"/>
</dbReference>
<dbReference type="InterPro" id="IPR020519">
    <property type="entry name" value="DIPK2A/B"/>
</dbReference>
<evidence type="ECO:0000256" key="5">
    <source>
        <dbReference type="SAM" id="MobiDB-lite"/>
    </source>
</evidence>
<keyword evidence="4" id="KW-0732">Signal</keyword>
<protein>
    <submittedName>
        <fullName evidence="8">Divergent protein kinase domain 2B-like</fullName>
    </submittedName>
</protein>
<comment type="similarity">
    <text evidence="2">Belongs to the DIPK family.</text>
</comment>
<feature type="domain" description="FAM69 protein-kinase" evidence="6">
    <location>
        <begin position="255"/>
        <end position="462"/>
    </location>
</feature>
<evidence type="ECO:0000259" key="6">
    <source>
        <dbReference type="Pfam" id="PF12260"/>
    </source>
</evidence>
<dbReference type="GeneID" id="118421739"/>
<evidence type="ECO:0000256" key="2">
    <source>
        <dbReference type="ARBA" id="ARBA00006338"/>
    </source>
</evidence>
<dbReference type="Proteomes" id="UP000001554">
    <property type="component" value="Chromosome 1"/>
</dbReference>
<feature type="compositionally biased region" description="Basic and acidic residues" evidence="5">
    <location>
        <begin position="66"/>
        <end position="85"/>
    </location>
</feature>
<dbReference type="OMA" id="LIMADSH"/>
<evidence type="ECO:0000256" key="3">
    <source>
        <dbReference type="ARBA" id="ARBA00022525"/>
    </source>
</evidence>
<organism evidence="7 8">
    <name type="scientific">Branchiostoma floridae</name>
    <name type="common">Florida lancelet</name>
    <name type="synonym">Amphioxus</name>
    <dbReference type="NCBI Taxonomy" id="7739"/>
    <lineage>
        <taxon>Eukaryota</taxon>
        <taxon>Metazoa</taxon>
        <taxon>Chordata</taxon>
        <taxon>Cephalochordata</taxon>
        <taxon>Leptocardii</taxon>
        <taxon>Amphioxiformes</taxon>
        <taxon>Branchiostomatidae</taxon>
        <taxon>Branchiostoma</taxon>
    </lineage>
</organism>
<feature type="region of interest" description="Disordered" evidence="5">
    <location>
        <begin position="66"/>
        <end position="97"/>
    </location>
</feature>
<dbReference type="KEGG" id="bfo:118421739"/>
<evidence type="ECO:0000256" key="1">
    <source>
        <dbReference type="ARBA" id="ARBA00004613"/>
    </source>
</evidence>
<evidence type="ECO:0000313" key="8">
    <source>
        <dbReference type="RefSeq" id="XP_035685136.1"/>
    </source>
</evidence>
<accession>A0A9J7LLJ5</accession>
<dbReference type="InterPro" id="IPR022049">
    <property type="entry name" value="FAM69_kinase_dom"/>
</dbReference>